<dbReference type="InterPro" id="IPR010982">
    <property type="entry name" value="Lambda_DNA-bd_dom_sf"/>
</dbReference>
<name>A0ABN5GZ06_9FIRM</name>
<keyword evidence="5" id="KW-1185">Reference proteome</keyword>
<feature type="region of interest" description="Disordered" evidence="1">
    <location>
        <begin position="166"/>
        <end position="201"/>
    </location>
</feature>
<dbReference type="Pfam" id="PF13464">
    <property type="entry name" value="RodZ_C"/>
    <property type="match status" value="1"/>
</dbReference>
<evidence type="ECO:0000256" key="1">
    <source>
        <dbReference type="SAM" id="MobiDB-lite"/>
    </source>
</evidence>
<dbReference type="Gene3D" id="1.10.260.40">
    <property type="entry name" value="lambda repressor-like DNA-binding domains"/>
    <property type="match status" value="1"/>
</dbReference>
<organism evidence="4 5">
    <name type="scientific">Sulfobacillus thermotolerans</name>
    <dbReference type="NCBI Taxonomy" id="338644"/>
    <lineage>
        <taxon>Bacteria</taxon>
        <taxon>Bacillati</taxon>
        <taxon>Bacillota</taxon>
        <taxon>Clostridia</taxon>
        <taxon>Eubacteriales</taxon>
        <taxon>Clostridiales Family XVII. Incertae Sedis</taxon>
        <taxon>Sulfobacillus</taxon>
    </lineage>
</organism>
<feature type="region of interest" description="Disordered" evidence="1">
    <location>
        <begin position="106"/>
        <end position="129"/>
    </location>
</feature>
<evidence type="ECO:0000256" key="2">
    <source>
        <dbReference type="SAM" id="Phobius"/>
    </source>
</evidence>
<evidence type="ECO:0000259" key="3">
    <source>
        <dbReference type="Pfam" id="PF13464"/>
    </source>
</evidence>
<dbReference type="InterPro" id="IPR025194">
    <property type="entry name" value="RodZ-like_C"/>
</dbReference>
<dbReference type="SUPFAM" id="SSF47413">
    <property type="entry name" value="lambda repressor-like DNA-binding domains"/>
    <property type="match status" value="1"/>
</dbReference>
<gene>
    <name evidence="4" type="ORF">BXT84_07200</name>
</gene>
<reference evidence="4 5" key="1">
    <citation type="journal article" date="2019" name="Sci. Rep.">
        <title>Sulfobacillus thermotolerans: new insights into resistance and metabolic capacities of acidophilic chemolithotrophs.</title>
        <authorList>
            <person name="Panyushkina A.E."/>
            <person name="Babenko V.V."/>
            <person name="Nikitina A.S."/>
            <person name="Selezneva O.V."/>
            <person name="Tsaplina I.A."/>
            <person name="Letarova M.A."/>
            <person name="Kostryukova E.S."/>
            <person name="Letarov A.V."/>
        </authorList>
    </citation>
    <scope>NUCLEOTIDE SEQUENCE [LARGE SCALE GENOMIC DNA]</scope>
    <source>
        <strain evidence="4 5">Kr1</strain>
    </source>
</reference>
<evidence type="ECO:0000313" key="4">
    <source>
        <dbReference type="EMBL" id="AUW93757.1"/>
    </source>
</evidence>
<sequence length="300" mass="32774">MDTSTNNGPENMGQALNQARIRRRLSVDQVSEALHIRREYLLALEQNRWEDLPGEVYGQGFLRNYARYLELDGDALVEQRRKALGQPLDHPVLSPMEPIGRTGLYAHASPRATHRSSPSRIRRQDGEKDMPEYSNPRLMIWVVGVLVVLFIGGLWLLQHYSGSVTSPLAEKSPPKLQTSVKGPAKSHKARSHPQLASPTGVKITQQSASQSGHSYYAQYAVSTSPVTIALSFTGTCWVSASVDGGPAMSKLYYAGQSAQFSGSHDISLTLGSHALTMMINGQAFALPTANDVLNLSFQGS</sequence>
<dbReference type="InterPro" id="IPR050400">
    <property type="entry name" value="Bact_Cytoskel_RodZ"/>
</dbReference>
<proteinExistence type="predicted"/>
<dbReference type="PANTHER" id="PTHR34475">
    <property type="match status" value="1"/>
</dbReference>
<dbReference type="Pfam" id="PF13413">
    <property type="entry name" value="HTH_25"/>
    <property type="match status" value="1"/>
</dbReference>
<keyword evidence="2" id="KW-1133">Transmembrane helix</keyword>
<evidence type="ECO:0000313" key="5">
    <source>
        <dbReference type="Proteomes" id="UP000325292"/>
    </source>
</evidence>
<dbReference type="EMBL" id="CP019454">
    <property type="protein sequence ID" value="AUW93757.1"/>
    <property type="molecule type" value="Genomic_DNA"/>
</dbReference>
<feature type="transmembrane region" description="Helical" evidence="2">
    <location>
        <begin position="138"/>
        <end position="157"/>
    </location>
</feature>
<feature type="domain" description="Cytoskeleton protein RodZ-like C-terminal" evidence="3">
    <location>
        <begin position="230"/>
        <end position="290"/>
    </location>
</feature>
<dbReference type="PANTHER" id="PTHR34475:SF1">
    <property type="entry name" value="CYTOSKELETON PROTEIN RODZ"/>
    <property type="match status" value="1"/>
</dbReference>
<dbReference type="Proteomes" id="UP000325292">
    <property type="component" value="Chromosome"/>
</dbReference>
<accession>A0ABN5GZ06</accession>
<protein>
    <recommendedName>
        <fullName evidence="3">Cytoskeleton protein RodZ-like C-terminal domain-containing protein</fullName>
    </recommendedName>
</protein>
<keyword evidence="2" id="KW-0812">Transmembrane</keyword>
<keyword evidence="2" id="KW-0472">Membrane</keyword>